<proteinExistence type="predicted"/>
<feature type="transmembrane region" description="Helical" evidence="1">
    <location>
        <begin position="87"/>
        <end position="104"/>
    </location>
</feature>
<keyword evidence="3" id="KW-1185">Reference proteome</keyword>
<keyword evidence="1" id="KW-1133">Transmembrane helix</keyword>
<sequence length="157" mass="17717">MRHLRAVAFKFLSTLALLYIVLGITFGLSITSVLLITVTLNVIEYIVGDLIILPKTNNTVATMADFGLALILIWFMVDNVATFRNPFYGALVASFVLAMFEYFFHKYMANNVLSAADNNSHLHGNLQFHTEAAEEFQLNTSKDNKNKKNDNNRLPRI</sequence>
<gene>
    <name evidence="2" type="ORF">D0466_19800</name>
</gene>
<keyword evidence="1" id="KW-0812">Transmembrane</keyword>
<dbReference type="AlphaFoldDB" id="A0A372L747"/>
<name>A0A372L747_9BACI</name>
<comment type="caution">
    <text evidence="2">The sequence shown here is derived from an EMBL/GenBank/DDBJ whole genome shotgun (WGS) entry which is preliminary data.</text>
</comment>
<protein>
    <submittedName>
        <fullName evidence="2">DUF2512 family protein</fullName>
    </submittedName>
</protein>
<evidence type="ECO:0000313" key="3">
    <source>
        <dbReference type="Proteomes" id="UP000262939"/>
    </source>
</evidence>
<dbReference type="OrthoDB" id="2111682at2"/>
<organism evidence="2 3">
    <name type="scientific">Peribacillus glennii</name>
    <dbReference type="NCBI Taxonomy" id="2303991"/>
    <lineage>
        <taxon>Bacteria</taxon>
        <taxon>Bacillati</taxon>
        <taxon>Bacillota</taxon>
        <taxon>Bacilli</taxon>
        <taxon>Bacillales</taxon>
        <taxon>Bacillaceae</taxon>
        <taxon>Peribacillus</taxon>
    </lineage>
</organism>
<keyword evidence="1" id="KW-0472">Membrane</keyword>
<feature type="transmembrane region" description="Helical" evidence="1">
    <location>
        <begin position="60"/>
        <end position="81"/>
    </location>
</feature>
<evidence type="ECO:0000256" key="1">
    <source>
        <dbReference type="SAM" id="Phobius"/>
    </source>
</evidence>
<reference evidence="2 3" key="1">
    <citation type="submission" date="2018-08" db="EMBL/GenBank/DDBJ databases">
        <title>Bacillus chawlae sp. nov., Bacillus glennii sp. nov., and Bacillus saganii sp. nov. Isolated from the Vehicle Assembly Building at Kennedy Space Center where the Viking Spacecraft were Assembled.</title>
        <authorList>
            <person name="Seuylemezian A."/>
            <person name="Vaishampayan P."/>
        </authorList>
    </citation>
    <scope>NUCLEOTIDE SEQUENCE [LARGE SCALE GENOMIC DNA]</scope>
    <source>
        <strain evidence="2 3">V44-8</strain>
    </source>
</reference>
<dbReference type="Proteomes" id="UP000262939">
    <property type="component" value="Unassembled WGS sequence"/>
</dbReference>
<evidence type="ECO:0000313" key="2">
    <source>
        <dbReference type="EMBL" id="RFU60974.1"/>
    </source>
</evidence>
<feature type="transmembrane region" description="Helical" evidence="1">
    <location>
        <begin position="7"/>
        <end position="28"/>
    </location>
</feature>
<dbReference type="InterPro" id="IPR019649">
    <property type="entry name" value="DUF2512"/>
</dbReference>
<dbReference type="EMBL" id="QVTD01000019">
    <property type="protein sequence ID" value="RFU60974.1"/>
    <property type="molecule type" value="Genomic_DNA"/>
</dbReference>
<dbReference type="Pfam" id="PF10710">
    <property type="entry name" value="DUF2512"/>
    <property type="match status" value="1"/>
</dbReference>
<dbReference type="RefSeq" id="WP_117324249.1">
    <property type="nucleotide sequence ID" value="NZ_QVTD01000019.1"/>
</dbReference>
<accession>A0A372L747</accession>